<feature type="compositionally biased region" description="Polar residues" evidence="14">
    <location>
        <begin position="1963"/>
        <end position="1978"/>
    </location>
</feature>
<feature type="region of interest" description="Disordered" evidence="14">
    <location>
        <begin position="1"/>
        <end position="21"/>
    </location>
</feature>
<dbReference type="InterPro" id="IPR002498">
    <property type="entry name" value="PInositol-4-P-4/5-kinase_core"/>
</dbReference>
<feature type="compositionally biased region" description="Low complexity" evidence="14">
    <location>
        <begin position="2233"/>
        <end position="2260"/>
    </location>
</feature>
<evidence type="ECO:0000256" key="8">
    <source>
        <dbReference type="ARBA" id="ARBA00022833"/>
    </source>
</evidence>
<feature type="compositionally biased region" description="Basic and acidic residues" evidence="14">
    <location>
        <begin position="1718"/>
        <end position="1730"/>
    </location>
</feature>
<dbReference type="Pfam" id="PF00118">
    <property type="entry name" value="Cpn60_TCP1"/>
    <property type="match status" value="1"/>
</dbReference>
<keyword evidence="8" id="KW-0862">Zinc</keyword>
<evidence type="ECO:0000256" key="7">
    <source>
        <dbReference type="ARBA" id="ARBA00022777"/>
    </source>
</evidence>
<evidence type="ECO:0000256" key="6">
    <source>
        <dbReference type="ARBA" id="ARBA00022771"/>
    </source>
</evidence>
<dbReference type="GO" id="GO:0032266">
    <property type="term" value="F:phosphatidylinositol-3-phosphate binding"/>
    <property type="evidence" value="ECO:0007669"/>
    <property type="project" value="UniProtKB-ARBA"/>
</dbReference>
<feature type="region of interest" description="Disordered" evidence="14">
    <location>
        <begin position="2009"/>
        <end position="2073"/>
    </location>
</feature>
<keyword evidence="3 12" id="KW-0808">Transferase</keyword>
<dbReference type="InterPro" id="IPR002423">
    <property type="entry name" value="Cpn60/GroEL/TCP-1"/>
</dbReference>
<evidence type="ECO:0000256" key="2">
    <source>
        <dbReference type="ARBA" id="ARBA00012009"/>
    </source>
</evidence>
<keyword evidence="13" id="KW-0175">Coiled coil</keyword>
<accession>A0A376B0N8</accession>
<feature type="coiled-coil region" evidence="13">
    <location>
        <begin position="1613"/>
        <end position="1644"/>
    </location>
</feature>
<feature type="region of interest" description="Disordered" evidence="14">
    <location>
        <begin position="1718"/>
        <end position="1803"/>
    </location>
</feature>
<dbReference type="PANTHER" id="PTHR45748">
    <property type="entry name" value="1-PHOSPHATIDYLINOSITOL 3-PHOSPHATE 5-KINASE-RELATED"/>
    <property type="match status" value="1"/>
</dbReference>
<dbReference type="FunFam" id="3.30.810.10:FF:000001">
    <property type="entry name" value="1-phosphatidylinositol 3-phosphate 5-kinase FAB1"/>
    <property type="match status" value="1"/>
</dbReference>
<dbReference type="CDD" id="cd17300">
    <property type="entry name" value="PIPKc_PIKfyve"/>
    <property type="match status" value="1"/>
</dbReference>
<dbReference type="Pfam" id="PF01504">
    <property type="entry name" value="PIP5K"/>
    <property type="match status" value="1"/>
</dbReference>
<dbReference type="PROSITE" id="PS51455">
    <property type="entry name" value="PIPK"/>
    <property type="match status" value="1"/>
</dbReference>
<keyword evidence="7 12" id="KW-0418">Kinase</keyword>
<keyword evidence="5 12" id="KW-0547">Nucleotide-binding</keyword>
<dbReference type="PROSITE" id="PS50178">
    <property type="entry name" value="ZF_FYVE"/>
    <property type="match status" value="1"/>
</dbReference>
<dbReference type="InterPro" id="IPR013083">
    <property type="entry name" value="Znf_RING/FYVE/PHD"/>
</dbReference>
<dbReference type="GO" id="GO:0000285">
    <property type="term" value="F:1-phosphatidylinositol-3-phosphate 5-kinase activity"/>
    <property type="evidence" value="ECO:0007669"/>
    <property type="project" value="UniProtKB-EC"/>
</dbReference>
<dbReference type="EC" id="2.7.1.150" evidence="2"/>
<keyword evidence="6 11" id="KW-0863">Zinc-finger</keyword>
<dbReference type="PANTHER" id="PTHR45748:SF7">
    <property type="entry name" value="1-PHOSPHATIDYLINOSITOL 3-PHOSPHATE 5-KINASE-RELATED"/>
    <property type="match status" value="1"/>
</dbReference>
<feature type="compositionally biased region" description="Polar residues" evidence="14">
    <location>
        <begin position="2014"/>
        <end position="2040"/>
    </location>
</feature>
<feature type="domain" description="FYVE-type" evidence="15">
    <location>
        <begin position="384"/>
        <end position="443"/>
    </location>
</feature>
<dbReference type="Gene3D" id="3.30.800.10">
    <property type="entry name" value="Phosphatidylinositol Phosphate Kinase II Beta"/>
    <property type="match status" value="1"/>
</dbReference>
<evidence type="ECO:0000259" key="15">
    <source>
        <dbReference type="PROSITE" id="PS50178"/>
    </source>
</evidence>
<feature type="compositionally biased region" description="Basic and acidic residues" evidence="14">
    <location>
        <begin position="1742"/>
        <end position="1784"/>
    </location>
</feature>
<dbReference type="InterPro" id="IPR000306">
    <property type="entry name" value="Znf_FYVE"/>
</dbReference>
<dbReference type="GO" id="GO:0046854">
    <property type="term" value="P:phosphatidylinositol phosphate biosynthetic process"/>
    <property type="evidence" value="ECO:0007669"/>
    <property type="project" value="TreeGrafter"/>
</dbReference>
<dbReference type="SMART" id="SM00330">
    <property type="entry name" value="PIPKc"/>
    <property type="match status" value="1"/>
</dbReference>
<feature type="region of interest" description="Disordered" evidence="14">
    <location>
        <begin position="2233"/>
        <end position="2261"/>
    </location>
</feature>
<evidence type="ECO:0000256" key="10">
    <source>
        <dbReference type="ARBA" id="ARBA00075294"/>
    </source>
</evidence>
<feature type="compositionally biased region" description="Low complexity" evidence="14">
    <location>
        <begin position="66"/>
        <end position="75"/>
    </location>
</feature>
<feature type="region of interest" description="Disordered" evidence="14">
    <location>
        <begin position="2141"/>
        <end position="2193"/>
    </location>
</feature>
<protein>
    <recommendedName>
        <fullName evidence="2">1-phosphatidylinositol-3-phosphate 5-kinase</fullName>
        <ecNumber evidence="2">2.7.1.150</ecNumber>
    </recommendedName>
    <alternativeName>
        <fullName evidence="10">Type III PIP kinase</fullName>
    </alternativeName>
</protein>
<evidence type="ECO:0000256" key="12">
    <source>
        <dbReference type="PROSITE-ProRule" id="PRU00781"/>
    </source>
</evidence>
<dbReference type="InterPro" id="IPR044769">
    <property type="entry name" value="PIKfyve_PIPKc"/>
</dbReference>
<evidence type="ECO:0000256" key="11">
    <source>
        <dbReference type="PROSITE-ProRule" id="PRU00091"/>
    </source>
</evidence>
<feature type="domain" description="PIPK" evidence="16">
    <location>
        <begin position="2219"/>
        <end position="2549"/>
    </location>
</feature>
<organism evidence="17 18">
    <name type="scientific">Saccharomycodes ludwigii</name>
    <dbReference type="NCBI Taxonomy" id="36035"/>
    <lineage>
        <taxon>Eukaryota</taxon>
        <taxon>Fungi</taxon>
        <taxon>Dikarya</taxon>
        <taxon>Ascomycota</taxon>
        <taxon>Saccharomycotina</taxon>
        <taxon>Saccharomycetes</taxon>
        <taxon>Saccharomycodales</taxon>
        <taxon>Saccharomycodaceae</taxon>
        <taxon>Saccharomycodes</taxon>
    </lineage>
</organism>
<dbReference type="FunFam" id="3.30.800.10:FF:000005">
    <property type="entry name" value="1-phosphatidylinositol-3-phosphate 5-kinase (Fab1)"/>
    <property type="match status" value="1"/>
</dbReference>
<dbReference type="Gene3D" id="3.30.40.10">
    <property type="entry name" value="Zinc/RING finger domain, C3HC4 (zinc finger)"/>
    <property type="match status" value="1"/>
</dbReference>
<dbReference type="InterPro" id="IPR017455">
    <property type="entry name" value="Znf_FYVE-rel"/>
</dbReference>
<keyword evidence="9 12" id="KW-0067">ATP-binding</keyword>
<dbReference type="SUPFAM" id="SSF56104">
    <property type="entry name" value="SAICAR synthase-like"/>
    <property type="match status" value="1"/>
</dbReference>
<dbReference type="SMART" id="SM00064">
    <property type="entry name" value="FYVE"/>
    <property type="match status" value="1"/>
</dbReference>
<feature type="compositionally biased region" description="Polar residues" evidence="14">
    <location>
        <begin position="9"/>
        <end position="21"/>
    </location>
</feature>
<dbReference type="FunFam" id="3.50.7.10:FF:000007">
    <property type="entry name" value="1-phosphatidylinositol 3-phosphate 5-kinase isoform X1"/>
    <property type="match status" value="1"/>
</dbReference>
<dbReference type="Proteomes" id="UP000262825">
    <property type="component" value="Unassembled WGS sequence"/>
</dbReference>
<evidence type="ECO:0000313" key="18">
    <source>
        <dbReference type="Proteomes" id="UP000262825"/>
    </source>
</evidence>
<sequence length="2567" mass="292209">MNRDIPINKTLTSNNTKGKSPSLVNKNLPLISSTTIGLDKKPVLSSLKLPLDPDNSDNETKHDTVTTKNMGNNKNNTEEEKNDVIRSPVTTSNDNTQSISINTAARGKEQKEFTQPRHIKGTLHTKTTDLTCAPEIDKSLDLPISKIPALEPLGTTGSVDFRSVKPIDSKRVNDNNIKGKTFNQIIDYPHSISHITNPVDSTSTSPLLKKRSSLTDDDFNLPDLENTNYKNPTQITWLNGPNAVQRSSIYESKSSVTAIPIRTSSHKKNSAYTNYSENNTANNLSNNNYNNNYNNNNYNNNNYNNNYNSNNNNNNNNNNNSNFNYYNKHRKSVDYDDLTSTNSMSSSLTASFSKNFLHRFYKNKKNKKRKGHIGLLAKEYWMKDENCKECFHCGKSFNTFRRKHHCRICGQIFCSNCTFLIRADKFGYEGKIRLCKTCWEHCENDYFDDSSDEDISYHDSGSTDDQIDVSPEQHVVLQPTISQQRLDDKISGLDNYNANNLDFHDGSININNGNSTDVVSLFGADDSRLLIGSISPPPKMTIPATRQGEALEIPFLDVNPLQMDNGNTNNNDNSDIGIFNNNNNIGNSNTSDNVNYNNNDKEFYNIDHSEFSSSNNRNRTKMNTKDTCSLKDVDLMPSIDNHRRSSTFSSPSQNKPMLSLLNKQLNFIGGIHNVTKNIIGENNTNTPKNENNNVYHPHHPHHPYPYSNVHFNHHNTIESVLYQPQDHSSVKAKLTNGNFKFEFNYRLNNLHNYLTQGERNNSRNSDIHNYNNHKDMSPDIKNGYPKTPDLHRVSSELSLSKANKSKSYDTTNILHTEKNDSKGSSSEDEGSMSIYTTLNDTHHIDPIQYNGLPRNLIKSSQRAQASLQRMRTRRKSKSKSNSFVNRKDMSIFSYSAPNLFSILSTTDNNNNNSLGNSTHGVVSNRNIKPNAITTANKISTSEANLRSKNENLTRDLRRAISSSLNSKNRGTDLKSTLNQVSIQHVKALMIQVLNDQRDIDVDEWIKVISPILLTLEQIHVDAKNSGNLDFRQYIKIKRIPGGEISDSKLVNGIVFSKNNTLKSMPRLVKRPRILILMFPLDYQKSESKLLSLDTVMAQEKEYLNKLVLRIKNLNPDVIFVGANVSGYALNLLHRSGIVVQFNLKPQVLERIARLSEADVAISVDKLSSNIKLGICEYFELKSFIYGNICKTYTFLSGCNPSLGGTIVLRGLDNSILRNIKDTVEFLVYVVFTLKLESSLLKDDFIEVFAAIYDKYMLQKQQSKATGYFSGFIDKFNQRILSVSPSIEFPMPFLLHRARELENELISKIQIRNNIQHMVSDEELIEFVENNEYLKTISSFSRIQKKDLKHIIEFIQDKEIAHLDEKFEVRKRQWEFFFSLSYNMLGTGSHQSMTVLYSMVSNKTGTPCIGPQLVTIDYFWDNDITIGQFIENVVATANFPCTGGCGGVVLDHYRSYVHGTGKVDVMIEKFQSRLPALKNIILIWSYCKKCKISSPILQMSEKSWNYSFGKYLELIFWSIPEVMGGLGNCMHDVTKEHVKYFGLNDIVVRMDYSPIDIHELITPGNKITWKPNSDIKIKFELQEKVLCKINDFYQSVMSRLNRVKLDGNTQEDIMEQGTKRVEKLKAVAREEKQQLLEMYDEIMKTTSSDNHLGLNAVIRSLHDYSVEWINEFADFEKKYLPSEKDIARITAFQLKKLFGDNFKTEDKALEKKSIALAEKTREKQSKQHENGSIESDPSAALMEKSETTREQKCNELTSKKNEYKDENDKKDERGFKQDEDAKLSELNKSSSSIPDNGLDSAAGENGLFVHPEKFADKQSALPENRLILNKNNTSNTITTTTNNSKNDVINKSRDNNTNNVGKLASFFDQMYFDALSKEFEHQRELERLQINKRNYKALRTETSKPIVEIYQDVKDAVDEPLHVSASSTISSNENFKIANKNGGDKGRPNISNNISTNNVNSPIQENGTVEKSSESTALQRSIHKWEETLVHQRGEGECPTFDVRDHVTAPDSYSKEQMMQENDTEGSISETKSKTTATENSHNTEIDSKNNTAESSNEEDDTSDDKESPQQHEKTSLLNILSNFWADRSATLWKPLAYPLETNEHIFIDSNVIIRDDEPTSLIAFCLSTADYLQKLKKTYTNSGVNADGESSGKEKQTKKEEPKNASGMETDTTTVDHHEKDVKSDQINDENSVILDQMEKSNETLSRKNPGNNGGTINNDTNLQNALNLEQENNINNNDNTNTTTPDINNNNNNNNTAPPQNDPLLLESILTKQTAMHLRYQFQDGTVVMSCKIFFAEQFDAFRKACGCADNFIQSLSRCVKWDSSGGKSGSAFLKTLDDRLIIKELSHSELDAFTRFAPNYFQYMSQAMFHDLPTALAKILGFYQIQIKNTNTGKTFKKDVLLMENLFYEKKTSRIFDLKGSMRNRHVEQTGKENEVLLDENMVEYIYESPIFVREYDKKLLRASLWNDTLFLAKMNVMDYSLVIGIDDENHKLTVGIIDCIRTFTWDKKLESWVKEKGFVGNSTKEPTIVTPRQYKNRFREAMERYILVVPDPWYRENSNQQQAK</sequence>
<evidence type="ECO:0000259" key="16">
    <source>
        <dbReference type="PROSITE" id="PS51455"/>
    </source>
</evidence>
<dbReference type="InterPro" id="IPR027409">
    <property type="entry name" value="GroEL-like_apical_dom_sf"/>
</dbReference>
<dbReference type="Gene3D" id="3.30.810.10">
    <property type="entry name" value="2-Layer Sandwich"/>
    <property type="match status" value="1"/>
</dbReference>
<dbReference type="EMBL" id="UFAJ01000001">
    <property type="protein sequence ID" value="SSD58248.1"/>
    <property type="molecule type" value="Genomic_DNA"/>
</dbReference>
<feature type="compositionally biased region" description="Polar residues" evidence="14">
    <location>
        <begin position="857"/>
        <end position="869"/>
    </location>
</feature>
<feature type="region of interest" description="Disordered" evidence="14">
    <location>
        <begin position="756"/>
        <end position="832"/>
    </location>
</feature>
<evidence type="ECO:0000256" key="3">
    <source>
        <dbReference type="ARBA" id="ARBA00022679"/>
    </source>
</evidence>
<comment type="catalytic activity">
    <reaction evidence="1">
        <text>a 1,2-diacyl-sn-glycero-3-phospho-(1D-myo-inositol-3-phosphate) + ATP = a 1,2-diacyl-sn-glycero-3-phospho-(1D-myo-inositol-3,5-bisphosphate) + ADP + H(+)</text>
        <dbReference type="Rhea" id="RHEA:13609"/>
        <dbReference type="ChEBI" id="CHEBI:15378"/>
        <dbReference type="ChEBI" id="CHEBI:30616"/>
        <dbReference type="ChEBI" id="CHEBI:57923"/>
        <dbReference type="ChEBI" id="CHEBI:58088"/>
        <dbReference type="ChEBI" id="CHEBI:456216"/>
        <dbReference type="EC" id="2.7.1.150"/>
    </reaction>
</comment>
<gene>
    <name evidence="17" type="ORF">SCODWIG_00009</name>
</gene>
<dbReference type="GO" id="GO:0008270">
    <property type="term" value="F:zinc ion binding"/>
    <property type="evidence" value="ECO:0007669"/>
    <property type="project" value="UniProtKB-KW"/>
</dbReference>
<dbReference type="GO" id="GO:0005524">
    <property type="term" value="F:ATP binding"/>
    <property type="evidence" value="ECO:0007669"/>
    <property type="project" value="UniProtKB-UniRule"/>
</dbReference>
<evidence type="ECO:0000313" key="17">
    <source>
        <dbReference type="EMBL" id="SSD58248.1"/>
    </source>
</evidence>
<reference evidence="18" key="1">
    <citation type="submission" date="2018-06" db="EMBL/GenBank/DDBJ databases">
        <authorList>
            <person name="Guldener U."/>
        </authorList>
    </citation>
    <scope>NUCLEOTIDE SEQUENCE [LARGE SCALE GENOMIC DNA]</scope>
    <source>
        <strain evidence="18">UTAD17</strain>
    </source>
</reference>
<feature type="compositionally biased region" description="Basic and acidic residues" evidence="14">
    <location>
        <begin position="2064"/>
        <end position="2073"/>
    </location>
</feature>
<keyword evidence="4" id="KW-0479">Metal-binding</keyword>
<feature type="compositionally biased region" description="Basic and acidic residues" evidence="14">
    <location>
        <begin position="2174"/>
        <end position="2186"/>
    </location>
</feature>
<evidence type="ECO:0000256" key="4">
    <source>
        <dbReference type="ARBA" id="ARBA00022723"/>
    </source>
</evidence>
<dbReference type="FunFam" id="3.30.40.10:FF:000283">
    <property type="entry name" value="1-phosphatidylinositol-3-phosphate 5-kinase (Fab1)"/>
    <property type="match status" value="1"/>
</dbReference>
<evidence type="ECO:0000256" key="9">
    <source>
        <dbReference type="ARBA" id="ARBA00022840"/>
    </source>
</evidence>
<dbReference type="InterPro" id="IPR027484">
    <property type="entry name" value="PInositol-4-P-5-kinase_N"/>
</dbReference>
<dbReference type="Gene3D" id="3.50.7.10">
    <property type="entry name" value="GroEL"/>
    <property type="match status" value="1"/>
</dbReference>
<feature type="region of interest" description="Disordered" evidence="14">
    <location>
        <begin position="2202"/>
        <end position="2221"/>
    </location>
</feature>
<dbReference type="InterPro" id="IPR011011">
    <property type="entry name" value="Znf_FYVE_PHD"/>
</dbReference>
<dbReference type="SUPFAM" id="SSF57903">
    <property type="entry name" value="FYVE/PHD zinc finger"/>
    <property type="match status" value="1"/>
</dbReference>
<dbReference type="CDD" id="cd03334">
    <property type="entry name" value="Fab1_TCP"/>
    <property type="match status" value="1"/>
</dbReference>
<proteinExistence type="predicted"/>
<feature type="region of interest" description="Disordered" evidence="14">
    <location>
        <begin position="849"/>
        <end position="883"/>
    </location>
</feature>
<dbReference type="GO" id="GO:0010008">
    <property type="term" value="C:endosome membrane"/>
    <property type="evidence" value="ECO:0007669"/>
    <property type="project" value="TreeGrafter"/>
</dbReference>
<evidence type="ECO:0000256" key="13">
    <source>
        <dbReference type="SAM" id="Coils"/>
    </source>
</evidence>
<evidence type="ECO:0000256" key="14">
    <source>
        <dbReference type="SAM" id="MobiDB-lite"/>
    </source>
</evidence>
<dbReference type="SUPFAM" id="SSF52029">
    <property type="entry name" value="GroEL apical domain-like"/>
    <property type="match status" value="1"/>
</dbReference>
<name>A0A376B0N8_9ASCO</name>
<dbReference type="Pfam" id="PF01363">
    <property type="entry name" value="FYVE"/>
    <property type="match status" value="1"/>
</dbReference>
<feature type="region of interest" description="Disordered" evidence="14">
    <location>
        <begin position="294"/>
        <end position="323"/>
    </location>
</feature>
<feature type="compositionally biased region" description="Low complexity" evidence="14">
    <location>
        <begin position="2209"/>
        <end position="2221"/>
    </location>
</feature>
<feature type="compositionally biased region" description="Basic and acidic residues" evidence="14">
    <location>
        <begin position="2150"/>
        <end position="2163"/>
    </location>
</feature>
<dbReference type="VEuPathDB" id="FungiDB:SCODWIG_00009"/>
<feature type="region of interest" description="Disordered" evidence="14">
    <location>
        <begin position="1934"/>
        <end position="1978"/>
    </location>
</feature>
<feature type="compositionally biased region" description="Polar residues" evidence="14">
    <location>
        <begin position="756"/>
        <end position="770"/>
    </location>
</feature>
<feature type="compositionally biased region" description="Low complexity" evidence="14">
    <location>
        <begin position="1948"/>
        <end position="1962"/>
    </location>
</feature>
<keyword evidence="18" id="KW-1185">Reference proteome</keyword>
<dbReference type="InterPro" id="IPR027483">
    <property type="entry name" value="PInositol-4-P-4/5-kinase_C_sf"/>
</dbReference>
<evidence type="ECO:0000256" key="1">
    <source>
        <dbReference type="ARBA" id="ARBA00000768"/>
    </source>
</evidence>
<dbReference type="GO" id="GO:0000329">
    <property type="term" value="C:fungal-type vacuole membrane"/>
    <property type="evidence" value="ECO:0007669"/>
    <property type="project" value="TreeGrafter"/>
</dbReference>
<evidence type="ECO:0000256" key="5">
    <source>
        <dbReference type="ARBA" id="ARBA00022741"/>
    </source>
</evidence>
<feature type="region of interest" description="Disordered" evidence="14">
    <location>
        <begin position="49"/>
        <end position="96"/>
    </location>
</feature>